<protein>
    <submittedName>
        <fullName evidence="1">Uncharacterized protein</fullName>
    </submittedName>
</protein>
<dbReference type="KEGG" id="lmat:92515937"/>
<sequence length="615" mass="67506">MWEPLSYISEALGRKTSSGSAYTLPSLYEYTTRLLFLEEEEEQLRSKIRSERMGWESLHFPFCDKMYSMHYCIDNGAKDFVQQVLSLVEAVAEDVLMHHSAYATFVRGAEDLGDVNTGAEVACTFSNCVLKERAYAREAYLCYELRSRLHLPPSVLSLLIEGDNVHFLMRGDTCTIPIAASIDSEGAPARYASCALQAENLYYTNGACRSCRGDNEKCFLTVIGASETGCTAALRVAETVCDDDQVESVLRTLADAAVLTSFACVYNDGTVYHYEHSGKREKVHRSCREGVGDGVAHRTRVVRGSRSADTMHLVNGGPNKTTPHEVAAVDRALSQTTLVATMRTPNGPFYFEVLLRASPIGGMSGTLLLSFEHDSPLHNNVLKEGDELLLLHFSNQEVWRRGPCRQWVVASKCDIVETQAGRFSVPRCSSLSSALLFNTERSFVAGDSAVVIGTAVEVYPRFQCVRAAPALFSTLFRYTPFVCKFLHRLHGPIGFVAYSFALCSSSPLMATALFPRSLVDVVGAETDVDPAVMLYFFRSGEDIFTECTYPKFTDALPFPLHHLTGAKANVVAGVVTCRLLEIGSVASQCSCYIMLSVSHVAFDGSKVLQFAAAGS</sequence>
<gene>
    <name evidence="1" type="ORF">LSCM1_05991</name>
</gene>
<accession>A0A836GR73</accession>
<organism evidence="1 2">
    <name type="scientific">Leishmania martiniquensis</name>
    <dbReference type="NCBI Taxonomy" id="1580590"/>
    <lineage>
        <taxon>Eukaryota</taxon>
        <taxon>Discoba</taxon>
        <taxon>Euglenozoa</taxon>
        <taxon>Kinetoplastea</taxon>
        <taxon>Metakinetoplastina</taxon>
        <taxon>Trypanosomatida</taxon>
        <taxon>Trypanosomatidae</taxon>
        <taxon>Leishmaniinae</taxon>
        <taxon>Leishmania</taxon>
    </lineage>
</organism>
<reference evidence="2" key="2">
    <citation type="journal article" date="2021" name="Sci. Data">
        <title>Chromosome-scale genome sequencing, assembly and annotation of six genomes from subfamily Leishmaniinae.</title>
        <authorList>
            <person name="Almutairi H."/>
            <person name="Urbaniak M.D."/>
            <person name="Bates M.D."/>
            <person name="Jariyapan N."/>
            <person name="Kwakye-Nuako G."/>
            <person name="Thomaz Soccol V."/>
            <person name="Al-Salem W.S."/>
            <person name="Dillon R.J."/>
            <person name="Bates P.A."/>
            <person name="Gatherer D."/>
        </authorList>
    </citation>
    <scope>NUCLEOTIDE SEQUENCE [LARGE SCALE GENOMIC DNA]</scope>
</reference>
<name>A0A836GR73_9TRYP</name>
<proteinExistence type="predicted"/>
<reference evidence="2" key="1">
    <citation type="journal article" date="2021" name="Microbiol. Resour. Announc.">
        <title>LGAAP: Leishmaniinae Genome Assembly and Annotation Pipeline.</title>
        <authorList>
            <person name="Almutairi H."/>
            <person name="Urbaniak M.D."/>
            <person name="Bates M.D."/>
            <person name="Jariyapan N."/>
            <person name="Kwakye-Nuako G."/>
            <person name="Thomaz-Soccol V."/>
            <person name="Al-Salem W.S."/>
            <person name="Dillon R.J."/>
            <person name="Bates P.A."/>
            <person name="Gatherer D."/>
        </authorList>
    </citation>
    <scope>NUCLEOTIDE SEQUENCE [LARGE SCALE GENOMIC DNA]</scope>
</reference>
<dbReference type="Proteomes" id="UP000673552">
    <property type="component" value="Unassembled WGS sequence"/>
</dbReference>
<dbReference type="GeneID" id="92515937"/>
<comment type="caution">
    <text evidence="1">The sequence shown here is derived from an EMBL/GenBank/DDBJ whole genome shotgun (WGS) entry which is preliminary data.</text>
</comment>
<evidence type="ECO:0000313" key="1">
    <source>
        <dbReference type="EMBL" id="KAG5478589.1"/>
    </source>
</evidence>
<dbReference type="RefSeq" id="XP_067178530.1">
    <property type="nucleotide sequence ID" value="XM_067323425.1"/>
</dbReference>
<keyword evidence="2" id="KW-1185">Reference proteome</keyword>
<dbReference type="OrthoDB" id="262017at2759"/>
<dbReference type="AlphaFoldDB" id="A0A836GR73"/>
<evidence type="ECO:0000313" key="2">
    <source>
        <dbReference type="Proteomes" id="UP000673552"/>
    </source>
</evidence>
<dbReference type="EMBL" id="JAFEUZ010000023">
    <property type="protein sequence ID" value="KAG5478589.1"/>
    <property type="molecule type" value="Genomic_DNA"/>
</dbReference>